<feature type="compositionally biased region" description="Basic residues" evidence="1">
    <location>
        <begin position="509"/>
        <end position="519"/>
    </location>
</feature>
<feature type="compositionally biased region" description="Polar residues" evidence="1">
    <location>
        <begin position="95"/>
        <end position="107"/>
    </location>
</feature>
<dbReference type="InParanoid" id="A0A316YD87"/>
<feature type="compositionally biased region" description="Polar residues" evidence="1">
    <location>
        <begin position="489"/>
        <end position="499"/>
    </location>
</feature>
<dbReference type="GeneID" id="37047329"/>
<dbReference type="PROSITE" id="PS50330">
    <property type="entry name" value="UIM"/>
    <property type="match status" value="1"/>
</dbReference>
<feature type="compositionally biased region" description="Low complexity" evidence="1">
    <location>
        <begin position="878"/>
        <end position="892"/>
    </location>
</feature>
<feature type="region of interest" description="Disordered" evidence="1">
    <location>
        <begin position="489"/>
        <end position="892"/>
    </location>
</feature>
<feature type="compositionally biased region" description="Basic and acidic residues" evidence="1">
    <location>
        <begin position="357"/>
        <end position="380"/>
    </location>
</feature>
<feature type="compositionally biased region" description="Polar residues" evidence="1">
    <location>
        <begin position="34"/>
        <end position="54"/>
    </location>
</feature>
<feature type="compositionally biased region" description="Pro residues" evidence="1">
    <location>
        <begin position="171"/>
        <end position="182"/>
    </location>
</feature>
<feature type="compositionally biased region" description="Low complexity" evidence="1">
    <location>
        <begin position="1"/>
        <end position="15"/>
    </location>
</feature>
<dbReference type="InterPro" id="IPR003903">
    <property type="entry name" value="UIM_dom"/>
</dbReference>
<feature type="compositionally biased region" description="Acidic residues" evidence="1">
    <location>
        <begin position="594"/>
        <end position="615"/>
    </location>
</feature>
<feature type="compositionally biased region" description="Polar residues" evidence="1">
    <location>
        <begin position="839"/>
        <end position="871"/>
    </location>
</feature>
<feature type="compositionally biased region" description="Polar residues" evidence="1">
    <location>
        <begin position="710"/>
        <end position="730"/>
    </location>
</feature>
<gene>
    <name evidence="2" type="ORF">FA10DRAFT_304935</name>
</gene>
<keyword evidence="3" id="KW-1185">Reference proteome</keyword>
<feature type="compositionally biased region" description="Low complexity" evidence="1">
    <location>
        <begin position="108"/>
        <end position="118"/>
    </location>
</feature>
<dbReference type="STRING" id="215250.A0A316YD87"/>
<feature type="compositionally biased region" description="Basic and acidic residues" evidence="1">
    <location>
        <begin position="409"/>
        <end position="429"/>
    </location>
</feature>
<feature type="region of interest" description="Disordered" evidence="1">
    <location>
        <begin position="395"/>
        <end position="450"/>
    </location>
</feature>
<feature type="compositionally biased region" description="Polar residues" evidence="1">
    <location>
        <begin position="742"/>
        <end position="752"/>
    </location>
</feature>
<reference evidence="2" key="1">
    <citation type="journal article" date="2018" name="Mol. Biol. Evol.">
        <title>Broad Genomic Sampling Reveals a Smut Pathogenic Ancestry of the Fungal Clade Ustilaginomycotina.</title>
        <authorList>
            <person name="Kijpornyongpan T."/>
            <person name="Mondo S.J."/>
            <person name="Barry K."/>
            <person name="Sandor L."/>
            <person name="Lee J."/>
            <person name="Lipzen A."/>
            <person name="Pangilinan J."/>
            <person name="LaButti K."/>
            <person name="Hainaut M."/>
            <person name="Henrissat B."/>
            <person name="Grigoriev I.V."/>
            <person name="Spatafora J.W."/>
            <person name="Aime M.C."/>
        </authorList>
    </citation>
    <scope>NUCLEOTIDE SEQUENCE [LARGE SCALE GENOMIC DNA]</scope>
    <source>
        <strain evidence="2">MCA 4198</strain>
    </source>
</reference>
<feature type="compositionally biased region" description="Basic and acidic residues" evidence="1">
    <location>
        <begin position="629"/>
        <end position="650"/>
    </location>
</feature>
<feature type="compositionally biased region" description="Polar residues" evidence="1">
    <location>
        <begin position="138"/>
        <end position="148"/>
    </location>
</feature>
<feature type="compositionally biased region" description="Polar residues" evidence="1">
    <location>
        <begin position="189"/>
        <end position="214"/>
    </location>
</feature>
<dbReference type="RefSeq" id="XP_025373826.1">
    <property type="nucleotide sequence ID" value="XM_025525413.1"/>
</dbReference>
<feature type="compositionally biased region" description="Low complexity" evidence="1">
    <location>
        <begin position="215"/>
        <end position="249"/>
    </location>
</feature>
<dbReference type="EMBL" id="KZ819644">
    <property type="protein sequence ID" value="PWN86628.1"/>
    <property type="molecule type" value="Genomic_DNA"/>
</dbReference>
<protein>
    <submittedName>
        <fullName evidence="2">Uncharacterized protein</fullName>
    </submittedName>
</protein>
<feature type="compositionally biased region" description="Low complexity" evidence="1">
    <location>
        <begin position="669"/>
        <end position="680"/>
    </location>
</feature>
<feature type="compositionally biased region" description="Polar residues" evidence="1">
    <location>
        <begin position="1179"/>
        <end position="1188"/>
    </location>
</feature>
<dbReference type="Proteomes" id="UP000245768">
    <property type="component" value="Unassembled WGS sequence"/>
</dbReference>
<name>A0A316YD87_9BASI</name>
<evidence type="ECO:0000313" key="3">
    <source>
        <dbReference type="Proteomes" id="UP000245768"/>
    </source>
</evidence>
<feature type="compositionally biased region" description="Polar residues" evidence="1">
    <location>
        <begin position="1147"/>
        <end position="1166"/>
    </location>
</feature>
<dbReference type="OrthoDB" id="2529379at2759"/>
<organism evidence="2 3">
    <name type="scientific">Acaromyces ingoldii</name>
    <dbReference type="NCBI Taxonomy" id="215250"/>
    <lineage>
        <taxon>Eukaryota</taxon>
        <taxon>Fungi</taxon>
        <taxon>Dikarya</taxon>
        <taxon>Basidiomycota</taxon>
        <taxon>Ustilaginomycotina</taxon>
        <taxon>Exobasidiomycetes</taxon>
        <taxon>Exobasidiales</taxon>
        <taxon>Cryptobasidiaceae</taxon>
        <taxon>Acaromyces</taxon>
    </lineage>
</organism>
<feature type="compositionally biased region" description="Polar residues" evidence="1">
    <location>
        <begin position="815"/>
        <end position="830"/>
    </location>
</feature>
<evidence type="ECO:0000256" key="1">
    <source>
        <dbReference type="SAM" id="MobiDB-lite"/>
    </source>
</evidence>
<evidence type="ECO:0000313" key="2">
    <source>
        <dbReference type="EMBL" id="PWN86628.1"/>
    </source>
</evidence>
<feature type="compositionally biased region" description="Basic and acidic residues" evidence="1">
    <location>
        <begin position="437"/>
        <end position="450"/>
    </location>
</feature>
<feature type="compositionally biased region" description="Basic and acidic residues" evidence="1">
    <location>
        <begin position="315"/>
        <end position="333"/>
    </location>
</feature>
<proteinExistence type="predicted"/>
<feature type="compositionally biased region" description="Basic and acidic residues" evidence="1">
    <location>
        <begin position="578"/>
        <end position="587"/>
    </location>
</feature>
<dbReference type="AlphaFoldDB" id="A0A316YD87"/>
<feature type="region of interest" description="Disordered" evidence="1">
    <location>
        <begin position="1"/>
        <end position="380"/>
    </location>
</feature>
<feature type="region of interest" description="Disordered" evidence="1">
    <location>
        <begin position="1135"/>
        <end position="1199"/>
    </location>
</feature>
<sequence length="1260" mass="137119">MAPIQQQQQQQQQQQSSYPSYSDAPINRVAFPVPQQQNTQYQPGSRGGSSSPNASRPEVGRGDAALPSGPMRRTSDEANTSISRGWFGSGRHRTSSSISVPLGSNITQAQLQQQQQHQHQQHQQHQRPTDGSGRPAPSGTQRPPSQAFVNPYASPTIGTGPANPLYQGNGPPSPHQTRPPPLQHHYSAPSPTLAQLQHQQQYPPHSVAYSQRPLQQQQHQHPQQYQQHQQHQHPQQHQQHQQPYMQAPQLHQLPSPSAGPSGFPNPHQSGHQPGPRPEHGAGTSTEAHDAATCSGCQAELEAALKASQASAQEEDERRRRQREEDEAHLKAVQESEEEENSRREAEEEEILRQVMEASRRDEEAAQVKRLEQERYEEEQRRLMLEESRLEAIRKEQAERQQEEQLMAASRREAEASQQRREQEERRAREEEEAVLAESRRQMEEEWRRRDEEERAMEAFAKFRGELNESAYWRSQIDDDAFKQLSLDMEQQASVRQSDSAVLASESGHSRHASSSRHRALPPTPGLAAQAAGIEPVRRPFESRSASTTREAGRHPVAFAHLPIVAESEASRISAHEPVSWRRGDRESQSAADAGDIEDGSYDDDLDDDDDDDDPFADSAEAPPTYEEAGVDRPPEAPDTIPDHVRFDAPPRDSGMQSTISDPSLRFSPEKSAPSVSSSTSMAPNGRSLPAPPTALARSGSGASGSGSGSDPNASRQQGTVAPTISQQPLPQSVAPPLLAARANSSRSTTTAEQARASMDGRTTSIQGEDVSARPAGSPLEGRRAVNPLLDAIPQDRRGGAPSLTPSLESQDLRASASTSMDTPERASSLSRKVEEEHTTTTISTAHSNDTVSESRPSMSSGNRVSTSSESRPSMDRPSVSPSAGSSSAPTTVHELQQTAMKGTDFGYCAEPFAPDLLASSGEQLSETDSKRAKERFPNVIQLTRTPSDGSGLLKGKCTSAYFVIRAPSWKSLLRAMAWYGNTRIEAGPEEVADRQTLRLNVEVEFVTPSKTDYSSTVVVGGAGRAAHVAICISLMDPKPAPTLTGVIKGQSRGLDSSYLRRGSARRVIHVPRQSPALPMGMVKLAQHLHAAHTFSAACPSSSSTALHSPRDLHHAVERHDVGYVAKVRKAAAKNRTTAAVASGVPTPGSNEQSAEDSNTGRSSRLLASNMGFGPRGSRDSTYNHSTAVGTGGDEDVDPEDIDADGVEIFAGVGEEEAERSGFGRMKDRMKRRLGKRAGDGNVVDEDLESWITPFDMTQHG</sequence>
<accession>A0A316YD87</accession>